<organism evidence="2 3">
    <name type="scientific">Panacagrimonas perspica</name>
    <dbReference type="NCBI Taxonomy" id="381431"/>
    <lineage>
        <taxon>Bacteria</taxon>
        <taxon>Pseudomonadati</taxon>
        <taxon>Pseudomonadota</taxon>
        <taxon>Gammaproteobacteria</taxon>
        <taxon>Nevskiales</taxon>
        <taxon>Nevskiaceae</taxon>
        <taxon>Panacagrimonas</taxon>
    </lineage>
</organism>
<proteinExistence type="predicted"/>
<dbReference type="Pfam" id="PF25872">
    <property type="entry name" value="HTH_77"/>
    <property type="match status" value="1"/>
</dbReference>
<dbReference type="RefSeq" id="WP_168710448.1">
    <property type="nucleotide sequence ID" value="NZ_MWIN01000019.1"/>
</dbReference>
<gene>
    <name evidence="2" type="ORF">DFR24_3565</name>
</gene>
<dbReference type="InterPro" id="IPR001054">
    <property type="entry name" value="A/G_cyclase"/>
</dbReference>
<feature type="domain" description="Guanylate cyclase" evidence="1">
    <location>
        <begin position="19"/>
        <end position="110"/>
    </location>
</feature>
<dbReference type="PRINTS" id="PR00364">
    <property type="entry name" value="DISEASERSIST"/>
</dbReference>
<dbReference type="CDD" id="cd07302">
    <property type="entry name" value="CHD"/>
    <property type="match status" value="1"/>
</dbReference>
<evidence type="ECO:0000313" key="2">
    <source>
        <dbReference type="EMBL" id="TDU26537.1"/>
    </source>
</evidence>
<dbReference type="EMBL" id="SOBT01000010">
    <property type="protein sequence ID" value="TDU26537.1"/>
    <property type="molecule type" value="Genomic_DNA"/>
</dbReference>
<dbReference type="PROSITE" id="PS50125">
    <property type="entry name" value="GUANYLATE_CYCLASE_2"/>
    <property type="match status" value="1"/>
</dbReference>
<dbReference type="InterPro" id="IPR011990">
    <property type="entry name" value="TPR-like_helical_dom_sf"/>
</dbReference>
<reference evidence="2 3" key="1">
    <citation type="submission" date="2019-03" db="EMBL/GenBank/DDBJ databases">
        <title>Genomic Encyclopedia of Type Strains, Phase IV (KMG-IV): sequencing the most valuable type-strain genomes for metagenomic binning, comparative biology and taxonomic classification.</title>
        <authorList>
            <person name="Goeker M."/>
        </authorList>
    </citation>
    <scope>NUCLEOTIDE SEQUENCE [LARGE SCALE GENOMIC DNA]</scope>
    <source>
        <strain evidence="2 3">DSM 26377</strain>
    </source>
</reference>
<dbReference type="Gene3D" id="3.40.50.300">
    <property type="entry name" value="P-loop containing nucleotide triphosphate hydrolases"/>
    <property type="match status" value="1"/>
</dbReference>
<dbReference type="InterPro" id="IPR027417">
    <property type="entry name" value="P-loop_NTPase"/>
</dbReference>
<dbReference type="PANTHER" id="PTHR47691">
    <property type="entry name" value="REGULATOR-RELATED"/>
    <property type="match status" value="1"/>
</dbReference>
<dbReference type="SUPFAM" id="SSF52540">
    <property type="entry name" value="P-loop containing nucleoside triphosphate hydrolases"/>
    <property type="match status" value="1"/>
</dbReference>
<dbReference type="GO" id="GO:0009190">
    <property type="term" value="P:cyclic nucleotide biosynthetic process"/>
    <property type="evidence" value="ECO:0007669"/>
    <property type="project" value="InterPro"/>
</dbReference>
<evidence type="ECO:0000259" key="1">
    <source>
        <dbReference type="PROSITE" id="PS50125"/>
    </source>
</evidence>
<dbReference type="Gene3D" id="3.30.70.1230">
    <property type="entry name" value="Nucleotide cyclase"/>
    <property type="match status" value="1"/>
</dbReference>
<evidence type="ECO:0000313" key="3">
    <source>
        <dbReference type="Proteomes" id="UP000295341"/>
    </source>
</evidence>
<dbReference type="PANTHER" id="PTHR47691:SF3">
    <property type="entry name" value="HTH-TYPE TRANSCRIPTIONAL REGULATOR RV0890C-RELATED"/>
    <property type="match status" value="1"/>
</dbReference>
<comment type="caution">
    <text evidence="2">The sequence shown here is derived from an EMBL/GenBank/DDBJ whole genome shotgun (WGS) entry which is preliminary data.</text>
</comment>
<keyword evidence="3" id="KW-1185">Reference proteome</keyword>
<dbReference type="InterPro" id="IPR058852">
    <property type="entry name" value="HTH_77"/>
</dbReference>
<dbReference type="GO" id="GO:0035556">
    <property type="term" value="P:intracellular signal transduction"/>
    <property type="evidence" value="ECO:0007669"/>
    <property type="project" value="InterPro"/>
</dbReference>
<dbReference type="SUPFAM" id="SSF55073">
    <property type="entry name" value="Nucleotide cyclase"/>
    <property type="match status" value="1"/>
</dbReference>
<protein>
    <submittedName>
        <fullName evidence="2">Putative ATPase</fullName>
    </submittedName>
</protein>
<dbReference type="GO" id="GO:0004016">
    <property type="term" value="F:adenylate cyclase activity"/>
    <property type="evidence" value="ECO:0007669"/>
    <property type="project" value="UniProtKB-ARBA"/>
</dbReference>
<dbReference type="Gene3D" id="1.25.40.10">
    <property type="entry name" value="Tetratricopeptide repeat domain"/>
    <property type="match status" value="1"/>
</dbReference>
<sequence length="918" mass="99754">MTPGMTAEPTSALPRGRVTFVITDIEGSTGLLRRLGDDFRSLMFRHRELVSEATRAHGGHVVGHEGDACFCVFTDAAGAICACLQAQAAIDAQAWPQDVRLAIRVGVHTGEAEPYGDSYISLAVHQTARVSAAGHGGQVLVSTATGEAAAGRLPDGCSLRDLGSFRLKDFPQPERLLQLCHPGLRSEFPLPRTLSVRGHNLPRSATSFIGRVDERARLGQLLRERSLVTAVGPGGVGKTRLALEVGGDLLPFFGDGVWLVELAPAHDDETAIRACAYALGIAEEGERPLLDSIAAYLESRSVLLILDNCEHLLAIAARIAGTLAAAAGVRVLATSREPLYLSGEQVLRMDPLATQGEGGELSEAARLLVERIHSHRADFTLDSRTAESVGEICRRLDGMPLALELAASRARALPVGEIALRLKDRFRLLSGSARDTGSRHRTLRATVEWSYETLSASERLLFDRLAVFADGWDLAAAEAVCAGDGLPVEDMADLLTALVDKSLVTYRLGFPASDDHRYGMLETLREFAREKLHAGDSLGVQRGLLAWALTMARNAVPRITGAQGPQWMQRLVLEQDNLRAALDIGHRLGAHDPTIRLTTALAHFWIKRGRLQEGIEWTQRAEALPSDDPQARAHLLIALGRLLRGSEPARVESLLREALRLAIQMNDVQTRVEALKQLTTCARDRGDYAAAETLLLEQSQILAGVDDPYRRFVVDTELATLMLQQSRYAEAVPRLRERLAEAELRGWRFDRARLSNNLAVGLIEIGEYDEALRLATAGADTFRELGSLEGVAHVLSTAGLALLRKGDIAQARRNFVEVGRISLEVGASHLAPEALERLAAVEIQTAGNEPLAARYAFAADALYAEVGYEREPADKALRDELQARLEGCLDGDLLCRIRSYAMLQARDVLSEAVGARTP</sequence>
<dbReference type="Proteomes" id="UP000295341">
    <property type="component" value="Unassembled WGS sequence"/>
</dbReference>
<dbReference type="AlphaFoldDB" id="A0A4R7NZ66"/>
<name>A0A4R7NZ66_9GAMM</name>
<accession>A0A4R7NZ66</accession>
<dbReference type="InterPro" id="IPR029787">
    <property type="entry name" value="Nucleotide_cyclase"/>
</dbReference>
<dbReference type="SUPFAM" id="SSF48452">
    <property type="entry name" value="TPR-like"/>
    <property type="match status" value="1"/>
</dbReference>